<comment type="caution">
    <text evidence="3">The sequence shown here is derived from an EMBL/GenBank/DDBJ whole genome shotgun (WGS) entry which is preliminary data.</text>
</comment>
<keyword evidence="3" id="KW-0012">Acyltransferase</keyword>
<dbReference type="InterPro" id="IPR000182">
    <property type="entry name" value="GNAT_dom"/>
</dbReference>
<organism evidence="3 4">
    <name type="scientific">Terrimonas ginsenosidimutans</name>
    <dbReference type="NCBI Taxonomy" id="2908004"/>
    <lineage>
        <taxon>Bacteria</taxon>
        <taxon>Pseudomonadati</taxon>
        <taxon>Bacteroidota</taxon>
        <taxon>Chitinophagia</taxon>
        <taxon>Chitinophagales</taxon>
        <taxon>Chitinophagaceae</taxon>
        <taxon>Terrimonas</taxon>
    </lineage>
</organism>
<feature type="transmembrane region" description="Helical" evidence="1">
    <location>
        <begin position="165"/>
        <end position="185"/>
    </location>
</feature>
<dbReference type="SUPFAM" id="SSF55729">
    <property type="entry name" value="Acyl-CoA N-acyltransferases (Nat)"/>
    <property type="match status" value="1"/>
</dbReference>
<dbReference type="InterPro" id="IPR016181">
    <property type="entry name" value="Acyl_CoA_acyltransferase"/>
</dbReference>
<dbReference type="RefSeq" id="WP_237873633.1">
    <property type="nucleotide sequence ID" value="NZ_JAKLTR010000009.1"/>
</dbReference>
<dbReference type="Pfam" id="PF13367">
    <property type="entry name" value="PrsW-protease"/>
    <property type="match status" value="1"/>
</dbReference>
<dbReference type="CDD" id="cd04301">
    <property type="entry name" value="NAT_SF"/>
    <property type="match status" value="1"/>
</dbReference>
<dbReference type="PANTHER" id="PTHR36844">
    <property type="entry name" value="PROTEASE PRSW"/>
    <property type="match status" value="1"/>
</dbReference>
<dbReference type="InterPro" id="IPR026898">
    <property type="entry name" value="PrsW"/>
</dbReference>
<feature type="transmembrane region" description="Helical" evidence="1">
    <location>
        <begin position="6"/>
        <end position="24"/>
    </location>
</feature>
<dbReference type="PROSITE" id="PS51186">
    <property type="entry name" value="GNAT"/>
    <property type="match status" value="1"/>
</dbReference>
<feature type="domain" description="N-acetyltransferase" evidence="2">
    <location>
        <begin position="239"/>
        <end position="400"/>
    </location>
</feature>
<keyword evidence="3" id="KW-0808">Transferase</keyword>
<dbReference type="Proteomes" id="UP001165367">
    <property type="component" value="Unassembled WGS sequence"/>
</dbReference>
<protein>
    <submittedName>
        <fullName evidence="3">GNAT family N-acetyltransferase</fullName>
        <ecNumber evidence="3">2.3.1.-</ecNumber>
    </submittedName>
</protein>
<name>A0ABS9KTN4_9BACT</name>
<dbReference type="Gene3D" id="3.40.630.30">
    <property type="match status" value="1"/>
</dbReference>
<evidence type="ECO:0000313" key="4">
    <source>
        <dbReference type="Proteomes" id="UP001165367"/>
    </source>
</evidence>
<accession>A0ABS9KTN4</accession>
<keyword evidence="1" id="KW-0472">Membrane</keyword>
<keyword evidence="1" id="KW-0812">Transmembrane</keyword>
<feature type="transmembrane region" description="Helical" evidence="1">
    <location>
        <begin position="68"/>
        <end position="87"/>
    </location>
</feature>
<evidence type="ECO:0000313" key="3">
    <source>
        <dbReference type="EMBL" id="MCG2615643.1"/>
    </source>
</evidence>
<proteinExistence type="predicted"/>
<dbReference type="PANTHER" id="PTHR36844:SF1">
    <property type="entry name" value="PROTEASE PRSW"/>
    <property type="match status" value="1"/>
</dbReference>
<dbReference type="GO" id="GO:0016746">
    <property type="term" value="F:acyltransferase activity"/>
    <property type="evidence" value="ECO:0007669"/>
    <property type="project" value="UniProtKB-KW"/>
</dbReference>
<evidence type="ECO:0000259" key="2">
    <source>
        <dbReference type="PROSITE" id="PS51186"/>
    </source>
</evidence>
<feature type="transmembrane region" description="Helical" evidence="1">
    <location>
        <begin position="31"/>
        <end position="48"/>
    </location>
</feature>
<sequence>MQLLLLAIAPGIAICLFIFHRDAYNREPKRNLLMSFLLGVITVIPAALIERYLINYETSVSSIAIKAFLYVALVEEGVKFLALRFYAYPSKKFDEPLDGIVYAVMVSMGFATLENVLYVFQSAQTGQGYQVAFLRMFLAVPAHATFGVLMGYYAGNAKFAQKGKALLLLTGLFWAVLFHGLYDFFLFIRDSPTVRDLIADGLLIAGAIASFIIAVRLSFIHIKKHRKLSQQTYNPMETMSLRKAYEHDLPLIRDLATRIWPTAYGQIIPKEQIDYMLNMMYSERSLTEQMKGGAEFLLAYDSVEAVGFASVGLAEPGVYKLHKLYVLPSQQGRGTGKFLVDAIAKAAAKKGGTILRLNVNRQNPAVGFYEKIGFVKVAEEDIGIGEGYFMNDYVMDKRLA</sequence>
<feature type="transmembrane region" description="Helical" evidence="1">
    <location>
        <begin position="99"/>
        <end position="120"/>
    </location>
</feature>
<dbReference type="Pfam" id="PF13673">
    <property type="entry name" value="Acetyltransf_10"/>
    <property type="match status" value="1"/>
</dbReference>
<gene>
    <name evidence="3" type="ORF">LZZ85_15185</name>
</gene>
<keyword evidence="1" id="KW-1133">Transmembrane helix</keyword>
<keyword evidence="4" id="KW-1185">Reference proteome</keyword>
<feature type="transmembrane region" description="Helical" evidence="1">
    <location>
        <begin position="132"/>
        <end position="153"/>
    </location>
</feature>
<dbReference type="EMBL" id="JAKLTR010000009">
    <property type="protein sequence ID" value="MCG2615643.1"/>
    <property type="molecule type" value="Genomic_DNA"/>
</dbReference>
<feature type="transmembrane region" description="Helical" evidence="1">
    <location>
        <begin position="197"/>
        <end position="219"/>
    </location>
</feature>
<reference evidence="3" key="1">
    <citation type="submission" date="2022-01" db="EMBL/GenBank/DDBJ databases">
        <authorList>
            <person name="Jo J.-H."/>
            <person name="Im W.-T."/>
        </authorList>
    </citation>
    <scope>NUCLEOTIDE SEQUENCE</scope>
    <source>
        <strain evidence="3">NA20</strain>
    </source>
</reference>
<dbReference type="EC" id="2.3.1.-" evidence="3"/>
<evidence type="ECO:0000256" key="1">
    <source>
        <dbReference type="SAM" id="Phobius"/>
    </source>
</evidence>